<name>A0ABR7KK17_9FIRM</name>
<evidence type="ECO:0000313" key="3">
    <source>
        <dbReference type="EMBL" id="MBC6013083.1"/>
    </source>
</evidence>
<dbReference type="Proteomes" id="UP000649075">
    <property type="component" value="Unassembled WGS sequence"/>
</dbReference>
<dbReference type="Pfam" id="PF02357">
    <property type="entry name" value="NusG"/>
    <property type="match status" value="1"/>
</dbReference>
<dbReference type="InterPro" id="IPR006645">
    <property type="entry name" value="NGN-like_dom"/>
</dbReference>
<comment type="caution">
    <text evidence="3">The sequence shown here is derived from an EMBL/GenBank/DDBJ whole genome shotgun (WGS) entry which is preliminary data.</text>
</comment>
<accession>A0ABR7KK17</accession>
<keyword evidence="1" id="KW-0804">Transcription</keyword>
<evidence type="ECO:0000313" key="4">
    <source>
        <dbReference type="Proteomes" id="UP000649075"/>
    </source>
</evidence>
<reference evidence="3 4" key="1">
    <citation type="submission" date="2020-08" db="EMBL/GenBank/DDBJ databases">
        <authorList>
            <person name="Liu C."/>
            <person name="Sun Q."/>
        </authorList>
    </citation>
    <scope>NUCLEOTIDE SEQUENCE [LARGE SCALE GENOMIC DNA]</scope>
    <source>
        <strain evidence="3 4">L34</strain>
    </source>
</reference>
<evidence type="ECO:0000259" key="2">
    <source>
        <dbReference type="Pfam" id="PF02357"/>
    </source>
</evidence>
<protein>
    <recommendedName>
        <fullName evidence="2">NusG-like N-terminal domain-containing protein</fullName>
    </recommendedName>
</protein>
<sequence length="167" mass="19884">MNLDEHWYVLLTIRSKEEEVCKYLNENEGIFAFSPKMEFYHRVSKQIQLRTLFGGYVFVVSKLSQVEVDRIFRKFPLQSVFIHELKYEEEVSALTDEEIRILNMLLDDEKVLRMSYGKLVNKKIHVTQGPLKNMDDYIVKYDKHNRLATLNLHFLNQIWKVGVTIIV</sequence>
<feature type="domain" description="NusG-like N-terminal" evidence="2">
    <location>
        <begin position="6"/>
        <end position="102"/>
    </location>
</feature>
<dbReference type="RefSeq" id="WP_117925129.1">
    <property type="nucleotide sequence ID" value="NZ_JACRWH010000056.1"/>
</dbReference>
<gene>
    <name evidence="3" type="ORF">H8911_10260</name>
</gene>
<keyword evidence="4" id="KW-1185">Reference proteome</keyword>
<dbReference type="CDD" id="cd08000">
    <property type="entry name" value="NGN"/>
    <property type="match status" value="1"/>
</dbReference>
<dbReference type="SUPFAM" id="SSF82679">
    <property type="entry name" value="N-utilization substance G protein NusG, N-terminal domain"/>
    <property type="match status" value="1"/>
</dbReference>
<organism evidence="3 4">
    <name type="scientific">Holdemanella hominis</name>
    <dbReference type="NCBI Taxonomy" id="2764327"/>
    <lineage>
        <taxon>Bacteria</taxon>
        <taxon>Bacillati</taxon>
        <taxon>Bacillota</taxon>
        <taxon>Erysipelotrichia</taxon>
        <taxon>Erysipelotrichales</taxon>
        <taxon>Erysipelotrichaceae</taxon>
        <taxon>Holdemanella</taxon>
    </lineage>
</organism>
<dbReference type="Gene3D" id="3.30.70.940">
    <property type="entry name" value="NusG, N-terminal domain"/>
    <property type="match status" value="1"/>
</dbReference>
<dbReference type="EMBL" id="JACRWH010000056">
    <property type="protein sequence ID" value="MBC6013083.1"/>
    <property type="molecule type" value="Genomic_DNA"/>
</dbReference>
<evidence type="ECO:0000256" key="1">
    <source>
        <dbReference type="ARBA" id="ARBA00023163"/>
    </source>
</evidence>
<dbReference type="InterPro" id="IPR036735">
    <property type="entry name" value="NGN_dom_sf"/>
</dbReference>
<proteinExistence type="predicted"/>